<dbReference type="Proteomes" id="UP000621266">
    <property type="component" value="Unassembled WGS sequence"/>
</dbReference>
<evidence type="ECO:0008006" key="3">
    <source>
        <dbReference type="Google" id="ProtNLM"/>
    </source>
</evidence>
<reference evidence="1 2" key="1">
    <citation type="submission" date="2019-10" db="EMBL/GenBank/DDBJ databases">
        <title>Streptomyces tenebrisbrunneis sp.nov., an endogenous actinomycete isolated from of Lycium ruthenicum.</title>
        <authorList>
            <person name="Ma L."/>
        </authorList>
    </citation>
    <scope>NUCLEOTIDE SEQUENCE [LARGE SCALE GENOMIC DNA]</scope>
    <source>
        <strain evidence="1 2">TRM 66187</strain>
    </source>
</reference>
<comment type="caution">
    <text evidence="1">The sequence shown here is derived from an EMBL/GenBank/DDBJ whole genome shotgun (WGS) entry which is preliminary data.</text>
</comment>
<keyword evidence="2" id="KW-1185">Reference proteome</keyword>
<dbReference type="EMBL" id="WHPN01000268">
    <property type="protein sequence ID" value="KAF4408609.1"/>
    <property type="molecule type" value="Genomic_DNA"/>
</dbReference>
<dbReference type="RefSeq" id="WP_156206092.1">
    <property type="nucleotide sequence ID" value="NZ_WHPN01000268.1"/>
</dbReference>
<name>A0ABQ7FHZ3_9ACTN</name>
<protein>
    <recommendedName>
        <fullName evidence="3">Cytoplasmic protein</fullName>
    </recommendedName>
</protein>
<organism evidence="1 2">
    <name type="scientific">Streptomyces lycii</name>
    <dbReference type="NCBI Taxonomy" id="2654337"/>
    <lineage>
        <taxon>Bacteria</taxon>
        <taxon>Bacillati</taxon>
        <taxon>Actinomycetota</taxon>
        <taxon>Actinomycetes</taxon>
        <taxon>Kitasatosporales</taxon>
        <taxon>Streptomycetaceae</taxon>
        <taxon>Streptomyces</taxon>
    </lineage>
</organism>
<evidence type="ECO:0000313" key="1">
    <source>
        <dbReference type="EMBL" id="KAF4408609.1"/>
    </source>
</evidence>
<proteinExistence type="predicted"/>
<gene>
    <name evidence="1" type="ORF">GCU69_12990</name>
</gene>
<accession>A0ABQ7FHZ3</accession>
<evidence type="ECO:0000313" key="2">
    <source>
        <dbReference type="Proteomes" id="UP000621266"/>
    </source>
</evidence>
<sequence length="69" mass="7810">MTEDQVLRIVQDEIGAVITTLRTTAQQRQAETVDDVIDCLSDIMKGRRKYRAVLAELVASDAEILEYLK</sequence>